<dbReference type="Proteomes" id="UP000092598">
    <property type="component" value="Chromosome"/>
</dbReference>
<sequence>MSDPQPDEEIRQGITVVVPVKGRVELMRRLLESLAAAVPYCAEPAEVVVVDDSPETEAAEHRANCRRYDARYVEGPSHVGAKRNLGARLARYDLVCFIDSDCRADPELLDRHVKALRTAPPEVAAIAGPAVLAEGDTVVYRLMRRSWLLNGHHEDPRRYTRMTSAATCNLAVRREVFQAVGGFPENSPHPTGGEDVEFGLRLIDAGHYTACEPTAVVTHDSASSDTFGAVFRRLTNYGRSEQWLCVVRPERRRRRVNPVSTLALTTVAALATSRRTRGRSLLAVPAAFGVLLAAQARPLLGDDRSVRALAESAGCAMLEWIFDLGAVDGAVRERRPGLLFAGFSWPDDTAHLRTGEQ</sequence>
<dbReference type="InterPro" id="IPR029044">
    <property type="entry name" value="Nucleotide-diphossugar_trans"/>
</dbReference>
<dbReference type="Gene3D" id="3.90.550.10">
    <property type="entry name" value="Spore Coat Polysaccharide Biosynthesis Protein SpsA, Chain A"/>
    <property type="match status" value="1"/>
</dbReference>
<evidence type="ECO:0000256" key="3">
    <source>
        <dbReference type="ARBA" id="ARBA00022676"/>
    </source>
</evidence>
<gene>
    <name evidence="6" type="ORF">SLINC_8309</name>
</gene>
<protein>
    <submittedName>
        <fullName evidence="6">Glycosyltransferase</fullName>
    </submittedName>
</protein>
<accession>A0A1B1MPQ3</accession>
<dbReference type="Pfam" id="PF00535">
    <property type="entry name" value="Glycos_transf_2"/>
    <property type="match status" value="1"/>
</dbReference>
<dbReference type="SUPFAM" id="SSF53448">
    <property type="entry name" value="Nucleotide-diphospho-sugar transferases"/>
    <property type="match status" value="1"/>
</dbReference>
<dbReference type="PANTHER" id="PTHR43179">
    <property type="entry name" value="RHAMNOSYLTRANSFERASE WBBL"/>
    <property type="match status" value="1"/>
</dbReference>
<evidence type="ECO:0000256" key="2">
    <source>
        <dbReference type="ARBA" id="ARBA00006739"/>
    </source>
</evidence>
<dbReference type="AlphaFoldDB" id="A0A1B1MPQ3"/>
<keyword evidence="7" id="KW-1185">Reference proteome</keyword>
<keyword evidence="4 6" id="KW-0808">Transferase</keyword>
<evidence type="ECO:0000313" key="7">
    <source>
        <dbReference type="Proteomes" id="UP000092598"/>
    </source>
</evidence>
<reference evidence="6 7" key="1">
    <citation type="submission" date="2016-07" db="EMBL/GenBank/DDBJ databases">
        <title>Enhancement of antibiotic productionsby engineered nitrateutilization in actinobacteria.</title>
        <authorList>
            <person name="Meng S.C."/>
        </authorList>
    </citation>
    <scope>NUCLEOTIDE SEQUENCE [LARGE SCALE GENOMIC DNA]</scope>
    <source>
        <strain evidence="6 7">NRRL 2936</strain>
    </source>
</reference>
<dbReference type="STRING" id="1915.SLINC_8309"/>
<comment type="similarity">
    <text evidence="2">Belongs to the glycosyltransferase 2 family.</text>
</comment>
<name>A0A1B1MPQ3_STRLN</name>
<evidence type="ECO:0000256" key="1">
    <source>
        <dbReference type="ARBA" id="ARBA00004776"/>
    </source>
</evidence>
<dbReference type="KEGG" id="sls:SLINC_8309"/>
<dbReference type="GO" id="GO:0016757">
    <property type="term" value="F:glycosyltransferase activity"/>
    <property type="evidence" value="ECO:0007669"/>
    <property type="project" value="UniProtKB-KW"/>
</dbReference>
<dbReference type="EMBL" id="CP016438">
    <property type="protein sequence ID" value="ANS70533.1"/>
    <property type="molecule type" value="Genomic_DNA"/>
</dbReference>
<evidence type="ECO:0000259" key="5">
    <source>
        <dbReference type="Pfam" id="PF00535"/>
    </source>
</evidence>
<feature type="domain" description="Glycosyltransferase 2-like" evidence="5">
    <location>
        <begin position="15"/>
        <end position="180"/>
    </location>
</feature>
<organism evidence="6 7">
    <name type="scientific">Streptomyces lincolnensis</name>
    <dbReference type="NCBI Taxonomy" id="1915"/>
    <lineage>
        <taxon>Bacteria</taxon>
        <taxon>Bacillati</taxon>
        <taxon>Actinomycetota</taxon>
        <taxon>Actinomycetes</taxon>
        <taxon>Kitasatosporales</taxon>
        <taxon>Streptomycetaceae</taxon>
        <taxon>Streptomyces</taxon>
    </lineage>
</organism>
<keyword evidence="3" id="KW-0328">Glycosyltransferase</keyword>
<dbReference type="RefSeq" id="WP_067444055.1">
    <property type="nucleotide sequence ID" value="NZ_CP016438.1"/>
</dbReference>
<dbReference type="InterPro" id="IPR001173">
    <property type="entry name" value="Glyco_trans_2-like"/>
</dbReference>
<comment type="pathway">
    <text evidence="1">Cell wall biogenesis; cell wall polysaccharide biosynthesis.</text>
</comment>
<proteinExistence type="inferred from homology"/>
<dbReference type="PANTHER" id="PTHR43179:SF12">
    <property type="entry name" value="GALACTOFURANOSYLTRANSFERASE GLFT2"/>
    <property type="match status" value="1"/>
</dbReference>
<evidence type="ECO:0000313" key="6">
    <source>
        <dbReference type="EMBL" id="ANS70533.1"/>
    </source>
</evidence>
<evidence type="ECO:0000256" key="4">
    <source>
        <dbReference type="ARBA" id="ARBA00022679"/>
    </source>
</evidence>